<name>A0A1E7YPL5_9PROT</name>
<feature type="transmembrane region" description="Helical" evidence="7">
    <location>
        <begin position="141"/>
        <end position="166"/>
    </location>
</feature>
<keyword evidence="6" id="KW-0813">Transport</keyword>
<dbReference type="PANTHER" id="PTHR30433">
    <property type="entry name" value="CHEMOTAXIS PROTEIN MOTA"/>
    <property type="match status" value="1"/>
</dbReference>
<comment type="caution">
    <text evidence="9">The sequence shown here is derived from an EMBL/GenBank/DDBJ whole genome shotgun (WGS) entry which is preliminary data.</text>
</comment>
<keyword evidence="4 7" id="KW-1133">Transmembrane helix</keyword>
<evidence type="ECO:0000256" key="1">
    <source>
        <dbReference type="ARBA" id="ARBA00004651"/>
    </source>
</evidence>
<feature type="domain" description="MotA/TolQ/ExbB proton channel" evidence="8">
    <location>
        <begin position="101"/>
        <end position="215"/>
    </location>
</feature>
<dbReference type="GO" id="GO:0005886">
    <property type="term" value="C:plasma membrane"/>
    <property type="evidence" value="ECO:0007669"/>
    <property type="project" value="UniProtKB-SubCell"/>
</dbReference>
<evidence type="ECO:0000313" key="9">
    <source>
        <dbReference type="EMBL" id="OFC37597.1"/>
    </source>
</evidence>
<keyword evidence="6" id="KW-0653">Protein transport</keyword>
<accession>A0A1E7YPL5</accession>
<proteinExistence type="inferred from homology"/>
<dbReference type="AlphaFoldDB" id="A0A1E7YPL5"/>
<evidence type="ECO:0000313" key="10">
    <source>
        <dbReference type="Proteomes" id="UP000175616"/>
    </source>
</evidence>
<dbReference type="Proteomes" id="UP000175616">
    <property type="component" value="Unassembled WGS sequence"/>
</dbReference>
<keyword evidence="3 7" id="KW-0812">Transmembrane</keyword>
<keyword evidence="2" id="KW-1003">Cell membrane</keyword>
<evidence type="ECO:0000256" key="2">
    <source>
        <dbReference type="ARBA" id="ARBA00022475"/>
    </source>
</evidence>
<organism evidence="9 10">
    <name type="scientific">Acidithiobacillus caldus</name>
    <dbReference type="NCBI Taxonomy" id="33059"/>
    <lineage>
        <taxon>Bacteria</taxon>
        <taxon>Pseudomonadati</taxon>
        <taxon>Pseudomonadota</taxon>
        <taxon>Acidithiobacillia</taxon>
        <taxon>Acidithiobacillales</taxon>
        <taxon>Acidithiobacillaceae</taxon>
        <taxon>Acidithiobacillus</taxon>
    </lineage>
</organism>
<feature type="transmembrane region" description="Helical" evidence="7">
    <location>
        <begin position="28"/>
        <end position="49"/>
    </location>
</feature>
<protein>
    <recommendedName>
        <fullName evidence="8">MotA/TolQ/ExbB proton channel domain-containing protein</fullName>
    </recommendedName>
</protein>
<reference evidence="9 10" key="1">
    <citation type="submission" date="2016-06" db="EMBL/GenBank/DDBJ databases">
        <title>Gene turnover analysis identifies the evolutionary adaptation of the extremophile Acidithiobacillus caldus.</title>
        <authorList>
            <person name="Zhang X."/>
        </authorList>
    </citation>
    <scope>NUCLEOTIDE SEQUENCE [LARGE SCALE GENOMIC DNA]</scope>
    <source>
        <strain evidence="9 10">DX</strain>
    </source>
</reference>
<evidence type="ECO:0000256" key="4">
    <source>
        <dbReference type="ARBA" id="ARBA00022989"/>
    </source>
</evidence>
<dbReference type="EMBL" id="LZYE01000074">
    <property type="protein sequence ID" value="OFC37597.1"/>
    <property type="molecule type" value="Genomic_DNA"/>
</dbReference>
<evidence type="ECO:0000256" key="7">
    <source>
        <dbReference type="SAM" id="Phobius"/>
    </source>
</evidence>
<dbReference type="Pfam" id="PF01618">
    <property type="entry name" value="MotA_ExbB"/>
    <property type="match status" value="1"/>
</dbReference>
<dbReference type="GO" id="GO:0006935">
    <property type="term" value="P:chemotaxis"/>
    <property type="evidence" value="ECO:0007669"/>
    <property type="project" value="InterPro"/>
</dbReference>
<evidence type="ECO:0000259" key="8">
    <source>
        <dbReference type="Pfam" id="PF01618"/>
    </source>
</evidence>
<sequence length="263" mass="28386">MDALYPLGLFGGVMALIGAGLVDGTSPLSFLNLAALCIVFGGTISATVVQHPLRVVVRSLAMLRWAITPPYYEPSVFIEQLIELAHKSRKYGLLSLDALIDDIEDPFMRNGLRMAVDGTGTTTIMRTLRLRLHTQTELDMMAAGLFEAAGGYAPTFGIMGAVTGLIEVMHHLSHPSELGMGIAAAFVSTVYGLVLANVFCIPTANRLRTVIAEQLVARNVFMDALHGIVTGINTLELRTILESYYLPNKKSGETEDNTAMETA</sequence>
<dbReference type="InterPro" id="IPR002898">
    <property type="entry name" value="MotA_ExbB_proton_chnl"/>
</dbReference>
<dbReference type="NCBIfam" id="NF006583">
    <property type="entry name" value="PRK09109.1"/>
    <property type="match status" value="1"/>
</dbReference>
<feature type="transmembrane region" description="Helical" evidence="7">
    <location>
        <begin position="178"/>
        <end position="199"/>
    </location>
</feature>
<feature type="transmembrane region" description="Helical" evidence="7">
    <location>
        <begin position="5"/>
        <end position="22"/>
    </location>
</feature>
<dbReference type="GO" id="GO:0071978">
    <property type="term" value="P:bacterial-type flagellum-dependent swarming motility"/>
    <property type="evidence" value="ECO:0007669"/>
    <property type="project" value="InterPro"/>
</dbReference>
<comment type="subcellular location">
    <subcellularLocation>
        <location evidence="1">Cell membrane</location>
        <topology evidence="1">Multi-pass membrane protein</topology>
    </subcellularLocation>
    <subcellularLocation>
        <location evidence="6">Membrane</location>
        <topology evidence="6">Multi-pass membrane protein</topology>
    </subcellularLocation>
</comment>
<evidence type="ECO:0000256" key="3">
    <source>
        <dbReference type="ARBA" id="ARBA00022692"/>
    </source>
</evidence>
<dbReference type="PANTHER" id="PTHR30433:SF3">
    <property type="entry name" value="MOTILITY PROTEIN A"/>
    <property type="match status" value="1"/>
</dbReference>
<evidence type="ECO:0000256" key="6">
    <source>
        <dbReference type="RuleBase" id="RU004057"/>
    </source>
</evidence>
<keyword evidence="5 7" id="KW-0472">Membrane</keyword>
<comment type="similarity">
    <text evidence="6">Belongs to the exbB/tolQ family.</text>
</comment>
<dbReference type="GO" id="GO:0015031">
    <property type="term" value="P:protein transport"/>
    <property type="evidence" value="ECO:0007669"/>
    <property type="project" value="UniProtKB-KW"/>
</dbReference>
<evidence type="ECO:0000256" key="5">
    <source>
        <dbReference type="ARBA" id="ARBA00023136"/>
    </source>
</evidence>
<dbReference type="InterPro" id="IPR047055">
    <property type="entry name" value="MotA-like"/>
</dbReference>
<gene>
    <name evidence="9" type="ORF">BAE27_03895</name>
</gene>